<dbReference type="Proteomes" id="UP000294558">
    <property type="component" value="Unassembled WGS sequence"/>
</dbReference>
<name>A0A4R7HZV8_9ACTN</name>
<dbReference type="InterPro" id="IPR036397">
    <property type="entry name" value="RNaseH_sf"/>
</dbReference>
<dbReference type="Pfam" id="PF00570">
    <property type="entry name" value="HRDC"/>
    <property type="match status" value="1"/>
</dbReference>
<sequence>MDRVGSPGRLRRVTAKLEYRWVDDDAGLHEVIDAVLREERYAIDTEFHRERTYFPALALVQLGWGDDEIALIDPLAVDVSAFRRLFDADITAVFHAAQQDLDVLTHAVGAVPRHFFDTQIAGGFVGYGTPSLSALLNGELSINPPKGDRLTDWLRRPLTDAQRQYAAVDVAHLLDVHDRLLAQLDELDRVSWAEEACRELAARPVGAIDPMIAWTRLKDVKGLRPRPRAVAQAVAAWRERTAVERNSPVRQVLPDLAVLGIAQRQPSNAKELGQARGVDDRFSKGKIADQLLKAVAEGKAADPPEQVRGTDDLDRDLRPAVTLISAWVSQVAKRERIDTAMLATRADLTAFLAGDPSARLAHGWRNELLGEGIGRLVEGRAALTFDRGNGLRLVDVAD</sequence>
<dbReference type="GO" id="GO:0003676">
    <property type="term" value="F:nucleic acid binding"/>
    <property type="evidence" value="ECO:0007669"/>
    <property type="project" value="InterPro"/>
</dbReference>
<dbReference type="Pfam" id="PF01612">
    <property type="entry name" value="DNA_pol_A_exo1"/>
    <property type="match status" value="1"/>
</dbReference>
<gene>
    <name evidence="2" type="ORF">BDK89_1888</name>
</gene>
<evidence type="ECO:0000313" key="2">
    <source>
        <dbReference type="EMBL" id="TDT16304.1"/>
    </source>
</evidence>
<dbReference type="SUPFAM" id="SSF47819">
    <property type="entry name" value="HRDC-like"/>
    <property type="match status" value="2"/>
</dbReference>
<dbReference type="CDD" id="cd06142">
    <property type="entry name" value="RNaseD_exo"/>
    <property type="match status" value="1"/>
</dbReference>
<reference evidence="2 3" key="1">
    <citation type="submission" date="2019-03" db="EMBL/GenBank/DDBJ databases">
        <title>Sequencing the genomes of 1000 actinobacteria strains.</title>
        <authorList>
            <person name="Klenk H.-P."/>
        </authorList>
    </citation>
    <scope>NUCLEOTIDE SEQUENCE [LARGE SCALE GENOMIC DNA]</scope>
    <source>
        <strain evidence="2 3">DSM 18936</strain>
    </source>
</reference>
<dbReference type="InterPro" id="IPR010997">
    <property type="entry name" value="HRDC-like_sf"/>
</dbReference>
<evidence type="ECO:0000259" key="1">
    <source>
        <dbReference type="PROSITE" id="PS50967"/>
    </source>
</evidence>
<dbReference type="SUPFAM" id="SSF53098">
    <property type="entry name" value="Ribonuclease H-like"/>
    <property type="match status" value="1"/>
</dbReference>
<evidence type="ECO:0000313" key="3">
    <source>
        <dbReference type="Proteomes" id="UP000294558"/>
    </source>
</evidence>
<dbReference type="InterPro" id="IPR044876">
    <property type="entry name" value="HRDC_dom_sf"/>
</dbReference>
<dbReference type="GO" id="GO:0006139">
    <property type="term" value="P:nucleobase-containing compound metabolic process"/>
    <property type="evidence" value="ECO:0007669"/>
    <property type="project" value="InterPro"/>
</dbReference>
<dbReference type="PANTHER" id="PTHR47649">
    <property type="entry name" value="RIBONUCLEASE D"/>
    <property type="match status" value="1"/>
</dbReference>
<dbReference type="PANTHER" id="PTHR47649:SF1">
    <property type="entry name" value="RIBONUCLEASE D"/>
    <property type="match status" value="1"/>
</dbReference>
<dbReference type="PROSITE" id="PS50967">
    <property type="entry name" value="HRDC"/>
    <property type="match status" value="1"/>
</dbReference>
<dbReference type="GO" id="GO:0000166">
    <property type="term" value="F:nucleotide binding"/>
    <property type="evidence" value="ECO:0007669"/>
    <property type="project" value="InterPro"/>
</dbReference>
<accession>A0A4R7HZV8</accession>
<dbReference type="InterPro" id="IPR012337">
    <property type="entry name" value="RNaseH-like_sf"/>
</dbReference>
<dbReference type="SMART" id="SM00474">
    <property type="entry name" value="35EXOc"/>
    <property type="match status" value="1"/>
</dbReference>
<dbReference type="AlphaFoldDB" id="A0A4R7HZV8"/>
<dbReference type="InterPro" id="IPR002562">
    <property type="entry name" value="3'-5'_exonuclease_dom"/>
</dbReference>
<dbReference type="Gene3D" id="1.10.150.80">
    <property type="entry name" value="HRDC domain"/>
    <property type="match status" value="1"/>
</dbReference>
<dbReference type="GO" id="GO:0008408">
    <property type="term" value="F:3'-5' exonuclease activity"/>
    <property type="evidence" value="ECO:0007669"/>
    <property type="project" value="InterPro"/>
</dbReference>
<dbReference type="Gene3D" id="3.30.420.10">
    <property type="entry name" value="Ribonuclease H-like superfamily/Ribonuclease H"/>
    <property type="match status" value="1"/>
</dbReference>
<proteinExistence type="predicted"/>
<organism evidence="2 3">
    <name type="scientific">Ilumatobacter fluminis</name>
    <dbReference type="NCBI Taxonomy" id="467091"/>
    <lineage>
        <taxon>Bacteria</taxon>
        <taxon>Bacillati</taxon>
        <taxon>Actinomycetota</taxon>
        <taxon>Acidimicrobiia</taxon>
        <taxon>Acidimicrobiales</taxon>
        <taxon>Ilumatobacteraceae</taxon>
        <taxon>Ilumatobacter</taxon>
    </lineage>
</organism>
<comment type="caution">
    <text evidence="2">The sequence shown here is derived from an EMBL/GenBank/DDBJ whole genome shotgun (WGS) entry which is preliminary data.</text>
</comment>
<feature type="domain" description="HRDC" evidence="1">
    <location>
        <begin position="224"/>
        <end position="305"/>
    </location>
</feature>
<dbReference type="InterPro" id="IPR051086">
    <property type="entry name" value="RNase_D-like"/>
</dbReference>
<dbReference type="InterPro" id="IPR002121">
    <property type="entry name" value="HRDC_dom"/>
</dbReference>
<dbReference type="EMBL" id="SOAU01000001">
    <property type="protein sequence ID" value="TDT16304.1"/>
    <property type="molecule type" value="Genomic_DNA"/>
</dbReference>
<protein>
    <submittedName>
        <fullName evidence="2">Ribonuclease D</fullName>
    </submittedName>
</protein>
<keyword evidence="3" id="KW-1185">Reference proteome</keyword>